<dbReference type="InterPro" id="IPR019170">
    <property type="entry name" value="Meckelin"/>
</dbReference>
<dbReference type="OrthoDB" id="419138at2759"/>
<dbReference type="Pfam" id="PF09773">
    <property type="entry name" value="Meckelin"/>
    <property type="match status" value="1"/>
</dbReference>
<name>A0A1X7SHM0_AMPQE</name>
<proteinExistence type="predicted"/>
<sequence>MATAWQVGVHYEIQCSLDPIALMTDGSSPIFYDIYIKGGNMLVPIPVLISGYCDNNGVLVNEGDDSSQWQFVRRFYTHQSVTGTPSYLESTEI</sequence>
<dbReference type="GO" id="GO:0036038">
    <property type="term" value="C:MKS complex"/>
    <property type="evidence" value="ECO:0007669"/>
    <property type="project" value="InterPro"/>
</dbReference>
<dbReference type="PANTHER" id="PTHR21274:SF0">
    <property type="entry name" value="MECKELIN"/>
    <property type="match status" value="1"/>
</dbReference>
<dbReference type="AlphaFoldDB" id="A0A1X7SHM0"/>
<evidence type="ECO:0000313" key="1">
    <source>
        <dbReference type="EnsemblMetazoa" id="Aqu2.1.01553_001"/>
    </source>
</evidence>
<dbReference type="PANTHER" id="PTHR21274">
    <property type="entry name" value="MECKELIN"/>
    <property type="match status" value="1"/>
</dbReference>
<organism evidence="1">
    <name type="scientific">Amphimedon queenslandica</name>
    <name type="common">Sponge</name>
    <dbReference type="NCBI Taxonomy" id="400682"/>
    <lineage>
        <taxon>Eukaryota</taxon>
        <taxon>Metazoa</taxon>
        <taxon>Porifera</taxon>
        <taxon>Demospongiae</taxon>
        <taxon>Heteroscleromorpha</taxon>
        <taxon>Haplosclerida</taxon>
        <taxon>Niphatidae</taxon>
        <taxon>Amphimedon</taxon>
    </lineage>
</organism>
<protein>
    <submittedName>
        <fullName evidence="1">Uncharacterized protein</fullName>
    </submittedName>
</protein>
<reference evidence="1" key="1">
    <citation type="submission" date="2017-05" db="UniProtKB">
        <authorList>
            <consortium name="EnsemblMetazoa"/>
        </authorList>
    </citation>
    <scope>IDENTIFICATION</scope>
</reference>
<dbReference type="GO" id="GO:0060271">
    <property type="term" value="P:cilium assembly"/>
    <property type="evidence" value="ECO:0007669"/>
    <property type="project" value="InterPro"/>
</dbReference>
<accession>A0A1X7SHM0</accession>
<dbReference type="EnsemblMetazoa" id="Aqu2.1.01553_001">
    <property type="protein sequence ID" value="Aqu2.1.01553_001"/>
    <property type="gene ID" value="Aqu2.1.01553"/>
</dbReference>
<dbReference type="InParanoid" id="A0A1X7SHM0"/>